<feature type="region of interest" description="Disordered" evidence="1">
    <location>
        <begin position="1"/>
        <end position="21"/>
    </location>
</feature>
<dbReference type="EMBL" id="CP034170">
    <property type="protein sequence ID" value="AZI57654.1"/>
    <property type="molecule type" value="Genomic_DNA"/>
</dbReference>
<accession>A0A3G8ZT41</accession>
<dbReference type="AlphaFoldDB" id="A0A3G8ZT41"/>
<proteinExistence type="predicted"/>
<keyword evidence="3" id="KW-1185">Reference proteome</keyword>
<evidence type="ECO:0000313" key="3">
    <source>
        <dbReference type="Proteomes" id="UP000268084"/>
    </source>
</evidence>
<evidence type="ECO:0000256" key="1">
    <source>
        <dbReference type="SAM" id="MobiDB-lite"/>
    </source>
</evidence>
<dbReference type="Proteomes" id="UP000268084">
    <property type="component" value="Chromosome"/>
</dbReference>
<evidence type="ECO:0000313" key="2">
    <source>
        <dbReference type="EMBL" id="AZI57654.1"/>
    </source>
</evidence>
<dbReference type="RefSeq" id="WP_124798339.1">
    <property type="nucleotide sequence ID" value="NZ_CP034170.1"/>
</dbReference>
<sequence length="92" mass="9779">MFSLRNASSAEHPPKVASGAPVEFAERSRSCTTAIIIRDGTVRAGTVRAGTVRDEVLGLKIMRHTLVSSADNCTLGLTPDTLVVRPSNEDSI</sequence>
<reference evidence="2 3" key="1">
    <citation type="submission" date="2018-11" db="EMBL/GenBank/DDBJ databases">
        <authorList>
            <person name="Da X."/>
        </authorList>
    </citation>
    <scope>NUCLEOTIDE SEQUENCE [LARGE SCALE GENOMIC DNA]</scope>
    <source>
        <strain evidence="2 3">S14-144</strain>
    </source>
</reference>
<name>A0A3G8ZT41_9ACTN</name>
<dbReference type="KEGG" id="nak:EH165_05295"/>
<reference evidence="2 3" key="2">
    <citation type="submission" date="2018-12" db="EMBL/GenBank/DDBJ databases">
        <title>Nakamurella antarcticus sp. nov., isolated from Antarctica South Shetland Islands soil.</title>
        <authorList>
            <person name="Peng F."/>
        </authorList>
    </citation>
    <scope>NUCLEOTIDE SEQUENCE [LARGE SCALE GENOMIC DNA]</scope>
    <source>
        <strain evidence="2 3">S14-144</strain>
    </source>
</reference>
<organism evidence="2 3">
    <name type="scientific">Nakamurella antarctica</name>
    <dbReference type="NCBI Taxonomy" id="1902245"/>
    <lineage>
        <taxon>Bacteria</taxon>
        <taxon>Bacillati</taxon>
        <taxon>Actinomycetota</taxon>
        <taxon>Actinomycetes</taxon>
        <taxon>Nakamurellales</taxon>
        <taxon>Nakamurellaceae</taxon>
        <taxon>Nakamurella</taxon>
    </lineage>
</organism>
<gene>
    <name evidence="2" type="ORF">EH165_05295</name>
</gene>
<protein>
    <submittedName>
        <fullName evidence="2">Uncharacterized protein</fullName>
    </submittedName>
</protein>